<comment type="caution">
    <text evidence="1">The sequence shown here is derived from an EMBL/GenBank/DDBJ whole genome shotgun (WGS) entry which is preliminary data.</text>
</comment>
<evidence type="ECO:0000313" key="3">
    <source>
        <dbReference type="Proteomes" id="UP000621856"/>
    </source>
</evidence>
<evidence type="ECO:0000313" key="2">
    <source>
        <dbReference type="EMBL" id="NHK29506.1"/>
    </source>
</evidence>
<name>A0A8J3ES80_9PROT</name>
<gene>
    <name evidence="2" type="ORF">FF098_016475</name>
    <name evidence="1" type="ORF">GCM10011355_33070</name>
</gene>
<evidence type="ECO:0000313" key="1">
    <source>
        <dbReference type="EMBL" id="GGI01734.1"/>
    </source>
</evidence>
<dbReference type="EMBL" id="BMGZ01000005">
    <property type="protein sequence ID" value="GGI01734.1"/>
    <property type="molecule type" value="Genomic_DNA"/>
</dbReference>
<dbReference type="Proteomes" id="UP000621856">
    <property type="component" value="Unassembled WGS sequence"/>
</dbReference>
<dbReference type="EMBL" id="VCJR02000005">
    <property type="protein sequence ID" value="NHK29506.1"/>
    <property type="molecule type" value="Genomic_DNA"/>
</dbReference>
<dbReference type="RefSeq" id="WP_155142623.1">
    <property type="nucleotide sequence ID" value="NZ_BMGZ01000005.1"/>
</dbReference>
<dbReference type="AlphaFoldDB" id="A0A8J3ES80"/>
<protein>
    <submittedName>
        <fullName evidence="1">Uncharacterized protein</fullName>
    </submittedName>
</protein>
<reference evidence="1" key="3">
    <citation type="submission" date="2020-09" db="EMBL/GenBank/DDBJ databases">
        <authorList>
            <person name="Sun Q."/>
            <person name="Zhou Y."/>
        </authorList>
    </citation>
    <scope>NUCLEOTIDE SEQUENCE</scope>
    <source>
        <strain evidence="1">CGMCC 1.14984</strain>
    </source>
</reference>
<organism evidence="1 3">
    <name type="scientific">Aquisalinus luteolus</name>
    <dbReference type="NCBI Taxonomy" id="1566827"/>
    <lineage>
        <taxon>Bacteria</taxon>
        <taxon>Pseudomonadati</taxon>
        <taxon>Pseudomonadota</taxon>
        <taxon>Alphaproteobacteria</taxon>
        <taxon>Parvularculales</taxon>
        <taxon>Parvularculaceae</taxon>
        <taxon>Aquisalinus</taxon>
    </lineage>
</organism>
<reference evidence="1" key="1">
    <citation type="journal article" date="2014" name="Int. J. Syst. Evol. Microbiol.">
        <title>Complete genome sequence of Corynebacterium casei LMG S-19264T (=DSM 44701T), isolated from a smear-ripened cheese.</title>
        <authorList>
            <consortium name="US DOE Joint Genome Institute (JGI-PGF)"/>
            <person name="Walter F."/>
            <person name="Albersmeier A."/>
            <person name="Kalinowski J."/>
            <person name="Ruckert C."/>
        </authorList>
    </citation>
    <scope>NUCLEOTIDE SEQUENCE</scope>
    <source>
        <strain evidence="1">CGMCC 1.14984</strain>
    </source>
</reference>
<keyword evidence="4" id="KW-1185">Reference proteome</keyword>
<accession>A0A8J3ES80</accession>
<proteinExistence type="predicted"/>
<reference evidence="2 4" key="2">
    <citation type="submission" date="2020-02" db="EMBL/GenBank/DDBJ databases">
        <title>Genome sequence of Parvularcula flava strain NH6-79.</title>
        <authorList>
            <person name="Abdul Karim M.H."/>
            <person name="Lam M.Q."/>
            <person name="Chen S.J."/>
            <person name="Yahya A."/>
            <person name="Shahir S."/>
            <person name="Shamsir M.S."/>
            <person name="Chong C.S."/>
        </authorList>
    </citation>
    <scope>NUCLEOTIDE SEQUENCE [LARGE SCALE GENOMIC DNA]</scope>
    <source>
        <strain evidence="2 4">NH6-79</strain>
    </source>
</reference>
<dbReference type="Proteomes" id="UP000818603">
    <property type="component" value="Unassembled WGS sequence"/>
</dbReference>
<sequence length="92" mass="10423">MSTEKTDTLQIDHDLQVRLLAIAERTGHSVPELAETVLRSYADDAEREQAEFAEDESRWQRYLETGSAIPFDSIKGKLHRLAAEAARRADPQ</sequence>
<evidence type="ECO:0000313" key="4">
    <source>
        <dbReference type="Proteomes" id="UP000818603"/>
    </source>
</evidence>